<dbReference type="GO" id="GO:0003677">
    <property type="term" value="F:DNA binding"/>
    <property type="evidence" value="ECO:0007669"/>
    <property type="project" value="UniProtKB-KW"/>
</dbReference>
<evidence type="ECO:0000256" key="3">
    <source>
        <dbReference type="ARBA" id="ARBA00023172"/>
    </source>
</evidence>
<evidence type="ECO:0000259" key="4">
    <source>
        <dbReference type="PROSITE" id="PS51898"/>
    </source>
</evidence>
<proteinExistence type="inferred from homology"/>
<dbReference type="GO" id="GO:0006310">
    <property type="term" value="P:DNA recombination"/>
    <property type="evidence" value="ECO:0007669"/>
    <property type="project" value="UniProtKB-KW"/>
</dbReference>
<dbReference type="Gene3D" id="1.10.443.10">
    <property type="entry name" value="Intergrase catalytic core"/>
    <property type="match status" value="1"/>
</dbReference>
<dbReference type="PROSITE" id="PS51898">
    <property type="entry name" value="TYR_RECOMBINASE"/>
    <property type="match status" value="1"/>
</dbReference>
<evidence type="ECO:0000256" key="1">
    <source>
        <dbReference type="ARBA" id="ARBA00008857"/>
    </source>
</evidence>
<feature type="domain" description="Tyr recombinase" evidence="4">
    <location>
        <begin position="84"/>
        <end position="266"/>
    </location>
</feature>
<dbReference type="EMBL" id="FRDI01000002">
    <property type="protein sequence ID" value="SHN51913.1"/>
    <property type="molecule type" value="Genomic_DNA"/>
</dbReference>
<dbReference type="CDD" id="cd00796">
    <property type="entry name" value="INT_Rci_Hp1_C"/>
    <property type="match status" value="1"/>
</dbReference>
<gene>
    <name evidence="5" type="ORF">SAMN02745728_00396</name>
</gene>
<keyword evidence="2" id="KW-0238">DNA-binding</keyword>
<comment type="similarity">
    <text evidence="1">Belongs to the 'phage' integrase family.</text>
</comment>
<evidence type="ECO:0000313" key="6">
    <source>
        <dbReference type="Proteomes" id="UP000186469"/>
    </source>
</evidence>
<sequence>MQGGTVQEKLSHYKEFATFLKQDVFIDVITPQLAKTYIAETNQQHGAKGANRRLQTLKACWNWHKGNIPNNPWSLVQPYPEEDYIKYVPNNEDVGKVLNIAESWEKEILLFLLSTGARIGELFNLKWIDVNFERSTIILWTRKRKGGNRQSRLMPMGGKMRNILESLSENKVDNAEFVFINSRTGQPYHKLQPCVRYMLKRLCQTAQVKEFGFHALRHFVATQLMSSQQVNIAEIQQLLGHQRTTTTDLYLRSLSSNISHLADIIDSMVIPNNK</sequence>
<dbReference type="InterPro" id="IPR002104">
    <property type="entry name" value="Integrase_catalytic"/>
</dbReference>
<organism evidence="5 6">
    <name type="scientific">Desulfovibrio litoralis DSM 11393</name>
    <dbReference type="NCBI Taxonomy" id="1121455"/>
    <lineage>
        <taxon>Bacteria</taxon>
        <taxon>Pseudomonadati</taxon>
        <taxon>Thermodesulfobacteriota</taxon>
        <taxon>Desulfovibrionia</taxon>
        <taxon>Desulfovibrionales</taxon>
        <taxon>Desulfovibrionaceae</taxon>
        <taxon>Desulfovibrio</taxon>
    </lineage>
</organism>
<reference evidence="5 6" key="1">
    <citation type="submission" date="2016-12" db="EMBL/GenBank/DDBJ databases">
        <authorList>
            <person name="Song W.-J."/>
            <person name="Kurnit D.M."/>
        </authorList>
    </citation>
    <scope>NUCLEOTIDE SEQUENCE [LARGE SCALE GENOMIC DNA]</scope>
    <source>
        <strain evidence="5 6">DSM 11393</strain>
    </source>
</reference>
<name>A0A1M7S091_9BACT</name>
<dbReference type="GO" id="GO:0015074">
    <property type="term" value="P:DNA integration"/>
    <property type="evidence" value="ECO:0007669"/>
    <property type="project" value="InterPro"/>
</dbReference>
<dbReference type="InterPro" id="IPR013762">
    <property type="entry name" value="Integrase-like_cat_sf"/>
</dbReference>
<protein>
    <submittedName>
        <fullName evidence="5">Site-specific recombinase XerD</fullName>
    </submittedName>
</protein>
<keyword evidence="3" id="KW-0233">DNA recombination</keyword>
<evidence type="ECO:0000256" key="2">
    <source>
        <dbReference type="ARBA" id="ARBA00023125"/>
    </source>
</evidence>
<dbReference type="AlphaFoldDB" id="A0A1M7S091"/>
<keyword evidence="6" id="KW-1185">Reference proteome</keyword>
<accession>A0A1M7S091</accession>
<dbReference type="Pfam" id="PF00589">
    <property type="entry name" value="Phage_integrase"/>
    <property type="match status" value="1"/>
</dbReference>
<dbReference type="Proteomes" id="UP000186469">
    <property type="component" value="Unassembled WGS sequence"/>
</dbReference>
<dbReference type="STRING" id="1121455.SAMN02745728_00396"/>
<dbReference type="InterPro" id="IPR011010">
    <property type="entry name" value="DNA_brk_join_enz"/>
</dbReference>
<dbReference type="InterPro" id="IPR050090">
    <property type="entry name" value="Tyrosine_recombinase_XerCD"/>
</dbReference>
<dbReference type="PANTHER" id="PTHR30349:SF41">
    <property type="entry name" value="INTEGRASE_RECOMBINASE PROTEIN MJ0367-RELATED"/>
    <property type="match status" value="1"/>
</dbReference>
<evidence type="ECO:0000313" key="5">
    <source>
        <dbReference type="EMBL" id="SHN51913.1"/>
    </source>
</evidence>
<dbReference type="SUPFAM" id="SSF56349">
    <property type="entry name" value="DNA breaking-rejoining enzymes"/>
    <property type="match status" value="1"/>
</dbReference>
<dbReference type="PANTHER" id="PTHR30349">
    <property type="entry name" value="PHAGE INTEGRASE-RELATED"/>
    <property type="match status" value="1"/>
</dbReference>